<evidence type="ECO:0000256" key="3">
    <source>
        <dbReference type="ARBA" id="ARBA00022833"/>
    </source>
</evidence>
<dbReference type="Proteomes" id="UP001605036">
    <property type="component" value="Unassembled WGS sequence"/>
</dbReference>
<feature type="compositionally biased region" description="Polar residues" evidence="7">
    <location>
        <begin position="242"/>
        <end position="256"/>
    </location>
</feature>
<feature type="region of interest" description="Disordered" evidence="7">
    <location>
        <begin position="362"/>
        <end position="386"/>
    </location>
</feature>
<name>A0ABD1ZKN8_9MARC</name>
<evidence type="ECO:0000256" key="7">
    <source>
        <dbReference type="SAM" id="MobiDB-lite"/>
    </source>
</evidence>
<keyword evidence="3" id="KW-0862">Zinc</keyword>
<accession>A0ABD1ZKN8</accession>
<dbReference type="Gene3D" id="1.10.10.60">
    <property type="entry name" value="Homeodomain-like"/>
    <property type="match status" value="2"/>
</dbReference>
<proteinExistence type="predicted"/>
<feature type="compositionally biased region" description="Basic and acidic residues" evidence="7">
    <location>
        <begin position="132"/>
        <end position="157"/>
    </location>
</feature>
<dbReference type="CDD" id="cd00167">
    <property type="entry name" value="SANT"/>
    <property type="match status" value="2"/>
</dbReference>
<evidence type="ECO:0000256" key="1">
    <source>
        <dbReference type="ARBA" id="ARBA00022723"/>
    </source>
</evidence>
<feature type="compositionally biased region" description="Polar residues" evidence="7">
    <location>
        <begin position="208"/>
        <end position="217"/>
    </location>
</feature>
<dbReference type="PROSITE" id="PS51293">
    <property type="entry name" value="SANT"/>
    <property type="match status" value="3"/>
</dbReference>
<dbReference type="PROSITE" id="PS50090">
    <property type="entry name" value="MYB_LIKE"/>
    <property type="match status" value="1"/>
</dbReference>
<feature type="compositionally biased region" description="Polar residues" evidence="7">
    <location>
        <begin position="169"/>
        <end position="186"/>
    </location>
</feature>
<keyword evidence="5" id="KW-0539">Nucleus</keyword>
<feature type="compositionally biased region" description="Basic and acidic residues" evidence="7">
    <location>
        <begin position="438"/>
        <end position="453"/>
    </location>
</feature>
<feature type="compositionally biased region" description="Basic and acidic residues" evidence="7">
    <location>
        <begin position="1"/>
        <end position="24"/>
    </location>
</feature>
<feature type="region of interest" description="Disordered" evidence="7">
    <location>
        <begin position="429"/>
        <end position="453"/>
    </location>
</feature>
<reference evidence="11 12" key="1">
    <citation type="submission" date="2024-09" db="EMBL/GenBank/DDBJ databases">
        <title>Chromosome-scale assembly of Riccia fluitans.</title>
        <authorList>
            <person name="Paukszto L."/>
            <person name="Sawicki J."/>
            <person name="Karawczyk K."/>
            <person name="Piernik-Szablinska J."/>
            <person name="Szczecinska M."/>
            <person name="Mazdziarz M."/>
        </authorList>
    </citation>
    <scope>NUCLEOTIDE SEQUENCE [LARGE SCALE GENOMIC DNA]</scope>
    <source>
        <strain evidence="11">Rf_01</strain>
        <tissue evidence="11">Aerial parts of the thallus</tissue>
    </source>
</reference>
<evidence type="ECO:0000256" key="2">
    <source>
        <dbReference type="ARBA" id="ARBA00022771"/>
    </source>
</evidence>
<dbReference type="InterPro" id="IPR001005">
    <property type="entry name" value="SANT/Myb"/>
</dbReference>
<feature type="region of interest" description="Disordered" evidence="7">
    <location>
        <begin position="1"/>
        <end position="291"/>
    </location>
</feature>
<feature type="region of interest" description="Disordered" evidence="7">
    <location>
        <begin position="1312"/>
        <end position="1345"/>
    </location>
</feature>
<feature type="compositionally biased region" description="Basic and acidic residues" evidence="7">
    <location>
        <begin position="366"/>
        <end position="386"/>
    </location>
</feature>
<dbReference type="PROSITE" id="PS51294">
    <property type="entry name" value="HTH_MYB"/>
    <property type="match status" value="1"/>
</dbReference>
<feature type="domain" description="SANT" evidence="9">
    <location>
        <begin position="925"/>
        <end position="976"/>
    </location>
</feature>
<dbReference type="PANTHER" id="PTHR47340:SF1">
    <property type="entry name" value="DUPLICATED HOMEODOMAIN-LIKE SUPERFAMILY PROTEIN"/>
    <property type="match status" value="1"/>
</dbReference>
<dbReference type="Gene3D" id="1.20.58.1880">
    <property type="match status" value="1"/>
</dbReference>
<evidence type="ECO:0000259" key="10">
    <source>
        <dbReference type="PROSITE" id="PS51294"/>
    </source>
</evidence>
<feature type="compositionally biased region" description="Low complexity" evidence="7">
    <location>
        <begin position="1701"/>
        <end position="1723"/>
    </location>
</feature>
<sequence length="2089" mass="229665">MEGRVDRYASGRDTYARDTVHNGKESSSIYDWKRRERSSGPQWSPPFTSSSSSVQDGTGRFHSGFDSPQPSPFAAASSAPGNESVHEETTHMSPPKRPRLGWGEATDSGYDDASHSSQPKRPRLGWGQGLAKYERKKSTDGEDCSKSAGAVKEENVKKNTSLPEEEISTEQASKPGSHVSPGSTARTVVPESGREKPASPLEGEVLKSDSSSRNPELSTEHRTCSNVQGVSTNTLEGAAVTPDSQGPSGDSLQSQAPDHDMDSFQCRVQVPPKESQKDSTQEQGIEESLGMRSASGIVGVRGDFSGWSKEAITQQLMMVEAEVEAVEKKLAKLAREDEGGSVDEITPEKIAQTGTEHVESVLCEQHSGEKSGSPEESEAHDRKVSVSKEVEVTHVVNSLEVANSPIAEKASPEVADEVANSKVIPSLVEESSLSPSFQEERTEGSEPSKTDSECQIHQDSDEQMLIIQNSELCDSIICAESGPYCGLCDDSDEEDVLPGTDTGICDLSDLMFYRYVLSVWSLIMENRRLARKASLPFQHLLLKDDKGLDFKVNGSFEDTLVWIKNKDSHLKIREKMQEKLSERRKLLKFKERVLALKHRALREAQYHGNQLQPSGMFQRRDRVKPVRRWEVERRNAAAFALTSLRSTLRLRPVMGGPTRLCNGEDGQLRRKPLVITPVNQLREALKMPAMILDEKERSARRFVTTNGLVEDPVFLEQERKTINPWTQEEKALFIEKFALYNKNFSQIASYLPHKTTADCVEFYYRNQKSEEFEKIKRRRQQLKKRRDYSLPASRECVKAPRASSHKVEKARAVITYDSGNLDQVMGKSVYDKEIRPVSTELKEIKVISASDASAASISPYGLSVGSPSTSKSFREKLPSVVKVGSAFIPPLSKVVSVEDHADRKGMMKTSPVVVHDVDIVVENEDTDSHWTDVERDNFLEAVSNYGRDFKMISEQVASKTLAQCKTYFSKTRKRFRLDELAEHASGSVPVTPSGGFHSRSMEFAVDVRITEVDEYSMEKAKTTELVPVGIQQDLTGLEGTCKVEVVERNGPESGLSLLGEAVEDQQLIDPPVGKDVETDATHVCVEESAGNNEDVIESVTDVPMPDEVKQSEKAVKVETETGVVGVGNPVKVQKDLVETCAIKDEGEKVEVQAVEKEIQALTEVKLSPTSTSLVDPSSVMKARREDPVLGKVEVKPEPFMMAESAVGHGITGVPLVPTQHVTTVPVTCQPVPQVASARERGVRVNAAGEFKPRREPTSWTQEEKEKFAEIIRKHGKDWALLDESLPGKSMTQIKTYFQNSKAKLGFLSGDSLASSGTRSCNRKRKTEESDTSSNAGSAGQIGPPKVAITGEDALQKAVASSILPISTNMGTAGVGAEGMGFSHFNPGGRQSAEDSAARDLHKIISRIRSGSDYGAQSTLVSGLMPLFQPGVTPSYPGPSPQQSLLLAAHKQQLMVGHPTAQQPLQPQVGLQQQQTALTLHKQQQLLSQVVQQTVQQLQQQQQQTSQLVAQQPQQMVHQLQQLVQLQQQQQQQLAQVAKHLPPQLLHQQSHQHITLDPSVHQQQLMSRAKLAPGVQPQVSHVTRLHPPHTHQQQQQQQLFLQQKQILQQQKQHQFLLQQIQASQQLHDLHFHQQMQSQQQQQQQLPQHVLQQQQQVQHGQPLSLFRAPYQNALAEAELLNHSDIEQRSTPSNLPLLPREDLQAQSQRSQQVLAQQQQSRATSSSELQRSRMGDVKLFGQSLLSQPQQSSASPPMSSSQKTAPQAWQPVSPASAVSLTMPANSVYKGFVNDPSALAASAFSRPGGTAIVGEGSQPWPIASATNLDLWSMMGSLQGGANLYKHEDAPKLDGLSAQEAVTKITARLSREGHEMDADTSHSAAIGMLSKDQQRSTDGIGEVVRISSADGSDVSSDGHLRVENEWRSIPRSNPVASLNQQAVYGQVVLDPGYTYSGERQSGSSQADVQQTWEGLVLERESSRKAVESGSGKVVTTAEMIAQQLNTRGFSLGLRQVEQWFGQYSGNPCTLIMEHGYAERCADVPVSSPQFDSSGLNLSELVRSCLSNSSLLSSGGVIVKFPRAQTNQQISCIHSTA</sequence>
<feature type="region of interest" description="Disordered" evidence="7">
    <location>
        <begin position="1631"/>
        <end position="1651"/>
    </location>
</feature>
<organism evidence="11 12">
    <name type="scientific">Riccia fluitans</name>
    <dbReference type="NCBI Taxonomy" id="41844"/>
    <lineage>
        <taxon>Eukaryota</taxon>
        <taxon>Viridiplantae</taxon>
        <taxon>Streptophyta</taxon>
        <taxon>Embryophyta</taxon>
        <taxon>Marchantiophyta</taxon>
        <taxon>Marchantiopsida</taxon>
        <taxon>Marchantiidae</taxon>
        <taxon>Marchantiales</taxon>
        <taxon>Ricciaceae</taxon>
        <taxon>Riccia</taxon>
    </lineage>
</organism>
<dbReference type="GO" id="GO:0008270">
    <property type="term" value="F:zinc ion binding"/>
    <property type="evidence" value="ECO:0007669"/>
    <property type="project" value="UniProtKB-KW"/>
</dbReference>
<feature type="region of interest" description="Disordered" evidence="7">
    <location>
        <begin position="1741"/>
        <end position="1765"/>
    </location>
</feature>
<dbReference type="InterPro" id="IPR009057">
    <property type="entry name" value="Homeodomain-like_sf"/>
</dbReference>
<evidence type="ECO:0000256" key="6">
    <source>
        <dbReference type="SAM" id="Coils"/>
    </source>
</evidence>
<comment type="caution">
    <text evidence="11">The sequence shown here is derived from an EMBL/GenBank/DDBJ whole genome shotgun (WGS) entry which is preliminary data.</text>
</comment>
<dbReference type="GO" id="GO:0003677">
    <property type="term" value="F:DNA binding"/>
    <property type="evidence" value="ECO:0007669"/>
    <property type="project" value="UniProtKB-KW"/>
</dbReference>
<feature type="compositionally biased region" description="Low complexity" evidence="7">
    <location>
        <begin position="1741"/>
        <end position="1757"/>
    </location>
</feature>
<evidence type="ECO:0000259" key="8">
    <source>
        <dbReference type="PROSITE" id="PS50090"/>
    </source>
</evidence>
<evidence type="ECO:0000259" key="9">
    <source>
        <dbReference type="PROSITE" id="PS51293"/>
    </source>
</evidence>
<feature type="domain" description="Myb-like" evidence="8">
    <location>
        <begin position="1251"/>
        <end position="1301"/>
    </location>
</feature>
<dbReference type="SMART" id="SM00717">
    <property type="entry name" value="SANT"/>
    <property type="match status" value="3"/>
</dbReference>
<evidence type="ECO:0000313" key="12">
    <source>
        <dbReference type="Proteomes" id="UP001605036"/>
    </source>
</evidence>
<feature type="domain" description="SANT" evidence="9">
    <location>
        <begin position="1254"/>
        <end position="1305"/>
    </location>
</feature>
<keyword evidence="12" id="KW-1185">Reference proteome</keyword>
<dbReference type="Pfam" id="PF00249">
    <property type="entry name" value="Myb_DNA-binding"/>
    <property type="match status" value="3"/>
</dbReference>
<evidence type="ECO:0000313" key="11">
    <source>
        <dbReference type="EMBL" id="KAL2650814.1"/>
    </source>
</evidence>
<keyword evidence="1" id="KW-0479">Metal-binding</keyword>
<dbReference type="InterPro" id="IPR017884">
    <property type="entry name" value="SANT_dom"/>
</dbReference>
<keyword evidence="2" id="KW-0863">Zinc-finger</keyword>
<gene>
    <name evidence="11" type="ORF">R1flu_018942</name>
</gene>
<feature type="compositionally biased region" description="Low complexity" evidence="7">
    <location>
        <begin position="1632"/>
        <end position="1651"/>
    </location>
</feature>
<dbReference type="PANTHER" id="PTHR47340">
    <property type="entry name" value="DUPLICATED HOMEODOMAIN-LIKE SUPERFAMILY PROTEIN"/>
    <property type="match status" value="1"/>
</dbReference>
<feature type="compositionally biased region" description="Polar residues" evidence="7">
    <location>
        <begin position="224"/>
        <end position="235"/>
    </location>
</feature>
<evidence type="ECO:0008006" key="13">
    <source>
        <dbReference type="Google" id="ProtNLM"/>
    </source>
</evidence>
<feature type="domain" description="HTH myb-type" evidence="10">
    <location>
        <begin position="1251"/>
        <end position="1305"/>
    </location>
</feature>
<evidence type="ECO:0000256" key="5">
    <source>
        <dbReference type="ARBA" id="ARBA00023242"/>
    </source>
</evidence>
<keyword evidence="4" id="KW-0238">DNA-binding</keyword>
<evidence type="ECO:0000256" key="4">
    <source>
        <dbReference type="ARBA" id="ARBA00023125"/>
    </source>
</evidence>
<dbReference type="GO" id="GO:0005634">
    <property type="term" value="C:nucleus"/>
    <property type="evidence" value="ECO:0007669"/>
    <property type="project" value="UniProtKB-ARBA"/>
</dbReference>
<protein>
    <recommendedName>
        <fullName evidence="13">Nuclear receptor corepressor 1</fullName>
    </recommendedName>
</protein>
<dbReference type="SUPFAM" id="SSF46689">
    <property type="entry name" value="Homeodomain-like"/>
    <property type="match status" value="3"/>
</dbReference>
<feature type="region of interest" description="Disordered" evidence="7">
    <location>
        <begin position="1701"/>
        <end position="1728"/>
    </location>
</feature>
<feature type="coiled-coil region" evidence="6">
    <location>
        <begin position="309"/>
        <end position="336"/>
    </location>
</feature>
<dbReference type="EMBL" id="JBHFFA010000001">
    <property type="protein sequence ID" value="KAL2650814.1"/>
    <property type="molecule type" value="Genomic_DNA"/>
</dbReference>
<feature type="domain" description="SANT" evidence="9">
    <location>
        <begin position="720"/>
        <end position="771"/>
    </location>
</feature>
<feature type="compositionally biased region" description="Polar residues" evidence="7">
    <location>
        <begin position="39"/>
        <end position="48"/>
    </location>
</feature>
<dbReference type="FunFam" id="1.10.10.60:FF:000012">
    <property type="entry name" value="Metastasis-associated 1 family, member 3"/>
    <property type="match status" value="1"/>
</dbReference>
<keyword evidence="6" id="KW-0175">Coiled coil</keyword>
<dbReference type="InterPro" id="IPR017930">
    <property type="entry name" value="Myb_dom"/>
</dbReference>